<accession>A0ABQ9JXN8</accession>
<reference evidence="1" key="1">
    <citation type="journal article" date="2023" name="Insect Mol. Biol.">
        <title>Genome sequencing provides insights into the evolution of gene families encoding plant cell wall-degrading enzymes in longhorned beetles.</title>
        <authorList>
            <person name="Shin N.R."/>
            <person name="Okamura Y."/>
            <person name="Kirsch R."/>
            <person name="Pauchet Y."/>
        </authorList>
    </citation>
    <scope>NUCLEOTIDE SEQUENCE</scope>
    <source>
        <strain evidence="1">MMC_N1</strain>
    </source>
</reference>
<evidence type="ECO:0000313" key="1">
    <source>
        <dbReference type="EMBL" id="KAJ8982502.1"/>
    </source>
</evidence>
<protein>
    <submittedName>
        <fullName evidence="1">Uncharacterized protein</fullName>
    </submittedName>
</protein>
<sequence length="84" mass="9150">MLVRRSWSYACRAGNSKEITESLAVEVDLKLFILQATTLKIVTSSEELIAALDQSLSFILALTIAMGLTRLFKVSQAPIASPAH</sequence>
<dbReference type="Proteomes" id="UP001162164">
    <property type="component" value="Unassembled WGS sequence"/>
</dbReference>
<comment type="caution">
    <text evidence="1">The sequence shown here is derived from an EMBL/GenBank/DDBJ whole genome shotgun (WGS) entry which is preliminary data.</text>
</comment>
<organism evidence="1 2">
    <name type="scientific">Molorchus minor</name>
    <dbReference type="NCBI Taxonomy" id="1323400"/>
    <lineage>
        <taxon>Eukaryota</taxon>
        <taxon>Metazoa</taxon>
        <taxon>Ecdysozoa</taxon>
        <taxon>Arthropoda</taxon>
        <taxon>Hexapoda</taxon>
        <taxon>Insecta</taxon>
        <taxon>Pterygota</taxon>
        <taxon>Neoptera</taxon>
        <taxon>Endopterygota</taxon>
        <taxon>Coleoptera</taxon>
        <taxon>Polyphaga</taxon>
        <taxon>Cucujiformia</taxon>
        <taxon>Chrysomeloidea</taxon>
        <taxon>Cerambycidae</taxon>
        <taxon>Lamiinae</taxon>
        <taxon>Monochamini</taxon>
        <taxon>Molorchus</taxon>
    </lineage>
</organism>
<proteinExistence type="predicted"/>
<name>A0ABQ9JXN8_9CUCU</name>
<gene>
    <name evidence="1" type="ORF">NQ317_018542</name>
</gene>
<evidence type="ECO:0000313" key="2">
    <source>
        <dbReference type="Proteomes" id="UP001162164"/>
    </source>
</evidence>
<keyword evidence="2" id="KW-1185">Reference proteome</keyword>
<dbReference type="EMBL" id="JAPWTJ010000119">
    <property type="protein sequence ID" value="KAJ8982502.1"/>
    <property type="molecule type" value="Genomic_DNA"/>
</dbReference>